<dbReference type="Proteomes" id="UP001499854">
    <property type="component" value="Unassembled WGS sequence"/>
</dbReference>
<protein>
    <recommendedName>
        <fullName evidence="1">FAS1-like dehydratase domain-containing protein</fullName>
    </recommendedName>
</protein>
<dbReference type="CDD" id="cd03441">
    <property type="entry name" value="R_hydratase_like"/>
    <property type="match status" value="1"/>
</dbReference>
<reference evidence="3" key="1">
    <citation type="journal article" date="2019" name="Int. J. Syst. Evol. Microbiol.">
        <title>The Global Catalogue of Microorganisms (GCM) 10K type strain sequencing project: providing services to taxonomists for standard genome sequencing and annotation.</title>
        <authorList>
            <consortium name="The Broad Institute Genomics Platform"/>
            <consortium name="The Broad Institute Genome Sequencing Center for Infectious Disease"/>
            <person name="Wu L."/>
            <person name="Ma J."/>
        </authorList>
    </citation>
    <scope>NUCLEOTIDE SEQUENCE [LARGE SCALE GENOMIC DNA]</scope>
    <source>
        <strain evidence="3">JCM 16013</strain>
    </source>
</reference>
<dbReference type="InterPro" id="IPR039569">
    <property type="entry name" value="FAS1-like_DH_region"/>
</dbReference>
<evidence type="ECO:0000313" key="2">
    <source>
        <dbReference type="EMBL" id="GAA1959513.1"/>
    </source>
</evidence>
<dbReference type="EMBL" id="BAAAQM010000005">
    <property type="protein sequence ID" value="GAA1959513.1"/>
    <property type="molecule type" value="Genomic_DNA"/>
</dbReference>
<dbReference type="RefSeq" id="WP_344656171.1">
    <property type="nucleotide sequence ID" value="NZ_BAAAQM010000005.1"/>
</dbReference>
<comment type="caution">
    <text evidence="2">The sequence shown here is derived from an EMBL/GenBank/DDBJ whole genome shotgun (WGS) entry which is preliminary data.</text>
</comment>
<evidence type="ECO:0000259" key="1">
    <source>
        <dbReference type="Pfam" id="PF13452"/>
    </source>
</evidence>
<dbReference type="InterPro" id="IPR029069">
    <property type="entry name" value="HotDog_dom_sf"/>
</dbReference>
<sequence>METDPLYEKVSAHLADPPSDPVPAWDPVNQPMIRHWCDAMGDELPIYTDAEAARDAGHPDVVAPPASLQAWTMPGLRMRGFRDGTTRAQAELVEAGYRAVVATNCEQTYHRYLTLGDHLYAVTHLDSVSTLKKTALGEGYFLTSITEYRDQHGELVGEMSFRTLWFKPAQEQDTGQAS</sequence>
<gene>
    <name evidence="2" type="ORF">GCM10009838_14860</name>
</gene>
<proteinExistence type="predicted"/>
<organism evidence="2 3">
    <name type="scientific">Catenulispora subtropica</name>
    <dbReference type="NCBI Taxonomy" id="450798"/>
    <lineage>
        <taxon>Bacteria</taxon>
        <taxon>Bacillati</taxon>
        <taxon>Actinomycetota</taxon>
        <taxon>Actinomycetes</taxon>
        <taxon>Catenulisporales</taxon>
        <taxon>Catenulisporaceae</taxon>
        <taxon>Catenulispora</taxon>
    </lineage>
</organism>
<dbReference type="SUPFAM" id="SSF54637">
    <property type="entry name" value="Thioesterase/thiol ester dehydrase-isomerase"/>
    <property type="match status" value="1"/>
</dbReference>
<keyword evidence="3" id="KW-1185">Reference proteome</keyword>
<dbReference type="Gene3D" id="3.10.129.10">
    <property type="entry name" value="Hotdog Thioesterase"/>
    <property type="match status" value="1"/>
</dbReference>
<feature type="domain" description="FAS1-like dehydratase" evidence="1">
    <location>
        <begin position="27"/>
        <end position="158"/>
    </location>
</feature>
<accession>A0ABP5C8I9</accession>
<dbReference type="Pfam" id="PF13452">
    <property type="entry name" value="FAS1_DH_region"/>
    <property type="match status" value="1"/>
</dbReference>
<name>A0ABP5C8I9_9ACTN</name>
<evidence type="ECO:0000313" key="3">
    <source>
        <dbReference type="Proteomes" id="UP001499854"/>
    </source>
</evidence>